<organism evidence="2 3">
    <name type="scientific">Aristolochia fimbriata</name>
    <name type="common">White veined hardy Dutchman's pipe vine</name>
    <dbReference type="NCBI Taxonomy" id="158543"/>
    <lineage>
        <taxon>Eukaryota</taxon>
        <taxon>Viridiplantae</taxon>
        <taxon>Streptophyta</taxon>
        <taxon>Embryophyta</taxon>
        <taxon>Tracheophyta</taxon>
        <taxon>Spermatophyta</taxon>
        <taxon>Magnoliopsida</taxon>
        <taxon>Magnoliidae</taxon>
        <taxon>Piperales</taxon>
        <taxon>Aristolochiaceae</taxon>
        <taxon>Aristolochia</taxon>
    </lineage>
</organism>
<protein>
    <submittedName>
        <fullName evidence="2">Uncharacterized protein</fullName>
    </submittedName>
</protein>
<feature type="region of interest" description="Disordered" evidence="1">
    <location>
        <begin position="275"/>
        <end position="344"/>
    </location>
</feature>
<sequence>MGLAPVRQRTLLQTTLNGRKAADSHTGLFPFAAATRGILRVFPPDLGSHPSKASGSRRQLPGRGPSSEPGPRTRLRATQGQGGRSHHSSCRSALGAKCFSANLARGGKDDHSARPRRLTADRPLGAAGHGWGEHAGRDAQADSMVRGILQFTPSIAISPRSSSMRAKISAVESRLGYRGSRSDRHALPFFALAQIAPKVVVRGVRPDRRWVADAEPAGRRVANARRGIRRALRLPPPPPLGIVVQLARLGRAAFAESTMILPQLVSRLRSRSLTELTRQIAPPTKNGHAPPPIESRKSSQSVNPYYVRPAPRHDPPVKARSDRRRRDEVDLCTPRGRTDDPTQAGITAAAGTGLALQWILAKGFRLYLFHYQTLRARYCYLLSLPPRVGLGNLRRRCLPLDVVAAFRLPPESNPNSPPPANTMDQPGSILSRDRDANNTPMRKAQHRARGIDGRKQKLGDQTRFANPTKSIGLPHSHGSMNTAGPGVPAHPGARLSRRGNDPTRPLEVRAVKGRRRDETTAHTAGSTTRACPTHHSHAPPSARPMPRPRMAKQQRRHRRRTGKSRSGEGAPNGPAESVKDQKTRVGQKGRAGHLGVSLRARRAEGHRPTEARGKWPLHCSHVEGQAIAQSARGATSPT</sequence>
<gene>
    <name evidence="2" type="ORF">H6P81_021416</name>
</gene>
<feature type="region of interest" description="Disordered" evidence="1">
    <location>
        <begin position="409"/>
        <end position="618"/>
    </location>
</feature>
<dbReference type="PANTHER" id="PTHR47188">
    <property type="entry name" value="PROTEIN TAR1"/>
    <property type="match status" value="1"/>
</dbReference>
<evidence type="ECO:0000313" key="2">
    <source>
        <dbReference type="EMBL" id="KAG9438640.1"/>
    </source>
</evidence>
<feature type="compositionally biased region" description="Basic and acidic residues" evidence="1">
    <location>
        <begin position="311"/>
        <end position="329"/>
    </location>
</feature>
<evidence type="ECO:0000256" key="1">
    <source>
        <dbReference type="SAM" id="MobiDB-lite"/>
    </source>
</evidence>
<dbReference type="Proteomes" id="UP000825729">
    <property type="component" value="Unassembled WGS sequence"/>
</dbReference>
<feature type="compositionally biased region" description="Pro residues" evidence="1">
    <location>
        <begin position="411"/>
        <end position="420"/>
    </location>
</feature>
<reference evidence="2 3" key="1">
    <citation type="submission" date="2021-07" db="EMBL/GenBank/DDBJ databases">
        <title>The Aristolochia fimbriata genome: insights into angiosperm evolution, floral development and chemical biosynthesis.</title>
        <authorList>
            <person name="Jiao Y."/>
        </authorList>
    </citation>
    <scope>NUCLEOTIDE SEQUENCE [LARGE SCALE GENOMIC DNA]</scope>
    <source>
        <strain evidence="2">IBCAS-2021</strain>
        <tissue evidence="2">Leaf</tissue>
    </source>
</reference>
<dbReference type="AlphaFoldDB" id="A0AAV7DRK5"/>
<feature type="compositionally biased region" description="Basic and acidic residues" evidence="1">
    <location>
        <begin position="498"/>
        <end position="520"/>
    </location>
</feature>
<feature type="compositionally biased region" description="Basic and acidic residues" evidence="1">
    <location>
        <begin position="449"/>
        <end position="460"/>
    </location>
</feature>
<feature type="compositionally biased region" description="Basic and acidic residues" evidence="1">
    <location>
        <begin position="601"/>
        <end position="613"/>
    </location>
</feature>
<feature type="compositionally biased region" description="Low complexity" evidence="1">
    <location>
        <begin position="61"/>
        <end position="72"/>
    </location>
</feature>
<feature type="region of interest" description="Disordered" evidence="1">
    <location>
        <begin position="42"/>
        <end position="90"/>
    </location>
</feature>
<name>A0AAV7DRK5_ARIFI</name>
<dbReference type="PANTHER" id="PTHR47188:SF1">
    <property type="entry name" value="PROTEIN TAR1"/>
    <property type="match status" value="1"/>
</dbReference>
<accession>A0AAV7DRK5</accession>
<feature type="compositionally biased region" description="Polar residues" evidence="1">
    <location>
        <begin position="521"/>
        <end position="530"/>
    </location>
</feature>
<comment type="caution">
    <text evidence="2">The sequence shown here is derived from an EMBL/GenBank/DDBJ whole genome shotgun (WGS) entry which is preliminary data.</text>
</comment>
<evidence type="ECO:0000313" key="3">
    <source>
        <dbReference type="Proteomes" id="UP000825729"/>
    </source>
</evidence>
<dbReference type="EMBL" id="JAINDJ010000042">
    <property type="protein sequence ID" value="KAG9438640.1"/>
    <property type="molecule type" value="Genomic_DNA"/>
</dbReference>
<dbReference type="InterPro" id="IPR044792">
    <property type="entry name" value="TAR1"/>
</dbReference>
<keyword evidence="3" id="KW-1185">Reference proteome</keyword>
<proteinExistence type="predicted"/>
<feature type="compositionally biased region" description="Basic residues" evidence="1">
    <location>
        <begin position="549"/>
        <end position="563"/>
    </location>
</feature>
<dbReference type="GO" id="GO:0043457">
    <property type="term" value="P:regulation of cellular respiration"/>
    <property type="evidence" value="ECO:0007669"/>
    <property type="project" value="InterPro"/>
</dbReference>